<dbReference type="NCBIfam" id="NF004225">
    <property type="entry name" value="PRK05672.1"/>
    <property type="match status" value="1"/>
</dbReference>
<dbReference type="SMART" id="SM00481">
    <property type="entry name" value="POLIIIAc"/>
    <property type="match status" value="1"/>
</dbReference>
<dbReference type="CDD" id="cd04485">
    <property type="entry name" value="DnaE_OBF"/>
    <property type="match status" value="1"/>
</dbReference>
<evidence type="ECO:0000313" key="2">
    <source>
        <dbReference type="Proteomes" id="UP001548189"/>
    </source>
</evidence>
<dbReference type="Pfam" id="PF14579">
    <property type="entry name" value="HHH_6"/>
    <property type="match status" value="1"/>
</dbReference>
<dbReference type="HAMAP" id="MF_01902">
    <property type="entry name" value="DNApol_error_prone"/>
    <property type="match status" value="1"/>
</dbReference>
<dbReference type="InterPro" id="IPR004013">
    <property type="entry name" value="PHP_dom"/>
</dbReference>
<proteinExistence type="inferred from homology"/>
<dbReference type="SUPFAM" id="SSF89550">
    <property type="entry name" value="PHP domain-like"/>
    <property type="match status" value="1"/>
</dbReference>
<sequence>MINFFELHAKSNFSFLQGASHPEELVKRAIDLKYSGLAITDECSMAGIVRAYVALKKQKAHNFKLIIGSSLKVDFKQNDHHQKIQLVLLCPDKQAYAELCQLITRARRRSAKGEYQVKINDLSLYLSRCLAIFIPTESQQQNEQQLTALKQHFKSRIWIGYQRLLQQNDYASYMQILALSVQFELPIVAQNHILMHDKKRLKLLHCLTAIAHNKPVQSLGQTLNSNAEQHLRTLTRLNQLYPLKLLAETQVIAELCQFTLDQIRYEYPSEVLPANISATQYLKKLVFQGAKKRWPNGIPEKFTQQIKVELDAIAALTYEHYFLTVYDIVQFARAQNILCQGRGSAANSIVCYCLFITEVNPEQASLLFERFISKERNEPPDIDIDFEHQRREEVIQYIYKKYSRDRAALTATVITYRVKSAIRDVGKALRIDQAILNYLTKSLAWWDKVDSLKSYIQQNHQLDNTIIEHFYQLVKEILGFPRHLSQHVGGFIITQSSLTSIVPVENASMPDRTIIQWDKYDIEALSLLKVDILGLGMLSMIQRCLHMVKNYSSIQSLADIPKEDPATYQMICQADTIGVFQIESRAQMSMLPRLRPQSFYDLVIQIAIVRPGPIQGNMVHPYLKRRNGETLPQYPNKEIEAVLQRTLGVPIFQEQVIKLAMVAAGFTGGEADQLRRAMATWGRNGDLYQFKEKLIVGMFKKGYSNEFSDRLFEQMKGFGSYGFPESHSASFAILAYFSAWFKRHHPAAFYCALLNSQPMGFYSVSQLIQDARRHQIVVLPVDIDSSNWQSSLVTVIPQKIFHLRLGMHLIKGFNQQAAKRITQLRQIKKFTCLQDLTNRAGLNQQERQALIQANALPRLAKNRYQAQWNNLAIEPIRPLLPIETPYTHAALAPPTTTDNLLADYQSLGLTLNIHPIALLREQKKLARCHLAKDLYQLRHGQFVQVAGLVTGRQRPGTATGVIFMTVEDETGNMNIIIWNSTLANFRAAILNSQIIQIKGKIERKKNVVHIIAGHLEDISHYLPNFNKKSRDFH</sequence>
<dbReference type="GO" id="GO:0003887">
    <property type="term" value="F:DNA-directed DNA polymerase activity"/>
    <property type="evidence" value="ECO:0007669"/>
    <property type="project" value="UniProtKB-EC"/>
</dbReference>
<comment type="caution">
    <text evidence="1">The sequence shown here is derived from an EMBL/GenBank/DDBJ whole genome shotgun (WGS) entry which is preliminary data.</text>
</comment>
<evidence type="ECO:0000313" key="1">
    <source>
        <dbReference type="EMBL" id="MET1255480.1"/>
    </source>
</evidence>
<keyword evidence="1" id="KW-0808">Transferase</keyword>
<dbReference type="InterPro" id="IPR003141">
    <property type="entry name" value="Pol/His_phosphatase_N"/>
</dbReference>
<dbReference type="PANTHER" id="PTHR32294:SF4">
    <property type="entry name" value="ERROR-PRONE DNA POLYMERASE"/>
    <property type="match status" value="1"/>
</dbReference>
<dbReference type="EC" id="2.7.7.7" evidence="1"/>
<dbReference type="InterPro" id="IPR023073">
    <property type="entry name" value="DnaE2"/>
</dbReference>
<dbReference type="InterPro" id="IPR011708">
    <property type="entry name" value="DNA_pol3_alpha_NTPase_dom"/>
</dbReference>
<dbReference type="Gene3D" id="1.10.150.870">
    <property type="match status" value="1"/>
</dbReference>
<reference evidence="1 2" key="1">
    <citation type="submission" date="2024-06" db="EMBL/GenBank/DDBJ databases">
        <authorList>
            <person name="Li F."/>
        </authorList>
    </citation>
    <scope>NUCLEOTIDE SEQUENCE [LARGE SCALE GENOMIC DNA]</scope>
    <source>
        <strain evidence="1 2">GXAS 311</strain>
    </source>
</reference>
<name>A0ABV2BU69_9GAMM</name>
<organism evidence="1 2">
    <name type="scientific">Aliikangiella maris</name>
    <dbReference type="NCBI Taxonomy" id="3162458"/>
    <lineage>
        <taxon>Bacteria</taxon>
        <taxon>Pseudomonadati</taxon>
        <taxon>Pseudomonadota</taxon>
        <taxon>Gammaproteobacteria</taxon>
        <taxon>Oceanospirillales</taxon>
        <taxon>Pleioneaceae</taxon>
        <taxon>Aliikangiella</taxon>
    </lineage>
</organism>
<dbReference type="InterPro" id="IPR029460">
    <property type="entry name" value="DNAPol_HHH"/>
</dbReference>
<dbReference type="Pfam" id="PF17657">
    <property type="entry name" value="DNA_pol3_finger"/>
    <property type="match status" value="1"/>
</dbReference>
<dbReference type="Proteomes" id="UP001548189">
    <property type="component" value="Unassembled WGS sequence"/>
</dbReference>
<dbReference type="InterPro" id="IPR016195">
    <property type="entry name" value="Pol/histidinol_Pase-like"/>
</dbReference>
<dbReference type="Gene3D" id="3.20.20.140">
    <property type="entry name" value="Metal-dependent hydrolases"/>
    <property type="match status" value="1"/>
</dbReference>
<dbReference type="PANTHER" id="PTHR32294">
    <property type="entry name" value="DNA POLYMERASE III SUBUNIT ALPHA"/>
    <property type="match status" value="1"/>
</dbReference>
<dbReference type="Pfam" id="PF07733">
    <property type="entry name" value="DNA_pol3_alpha"/>
    <property type="match status" value="1"/>
</dbReference>
<dbReference type="Pfam" id="PF01336">
    <property type="entry name" value="tRNA_anti-codon"/>
    <property type="match status" value="1"/>
</dbReference>
<dbReference type="InterPro" id="IPR004805">
    <property type="entry name" value="DnaE2/DnaE/PolC"/>
</dbReference>
<gene>
    <name evidence="1" type="ORF">ABVT43_10110</name>
</gene>
<dbReference type="InterPro" id="IPR004365">
    <property type="entry name" value="NA-bd_OB_tRNA"/>
</dbReference>
<protein>
    <submittedName>
        <fullName evidence="1">Error-prone DNA polymerase</fullName>
        <ecNumber evidence="1">2.7.7.7</ecNumber>
    </submittedName>
</protein>
<accession>A0ABV2BU69</accession>
<keyword evidence="1" id="KW-0548">Nucleotidyltransferase</keyword>
<keyword evidence="2" id="KW-1185">Reference proteome</keyword>
<dbReference type="NCBIfam" id="TIGR00594">
    <property type="entry name" value="polc"/>
    <property type="match status" value="1"/>
</dbReference>
<dbReference type="EMBL" id="JBEVCJ010000010">
    <property type="protein sequence ID" value="MET1255480.1"/>
    <property type="molecule type" value="Genomic_DNA"/>
</dbReference>
<dbReference type="CDD" id="cd07434">
    <property type="entry name" value="PHP_PolIIIA_DnaE2"/>
    <property type="match status" value="1"/>
</dbReference>
<dbReference type="Gene3D" id="2.40.50.140">
    <property type="entry name" value="Nucleic acid-binding proteins"/>
    <property type="match status" value="1"/>
</dbReference>
<dbReference type="InterPro" id="IPR040982">
    <property type="entry name" value="DNA_pol3_finger"/>
</dbReference>
<dbReference type="InterPro" id="IPR012340">
    <property type="entry name" value="NA-bd_OB-fold"/>
</dbReference>
<dbReference type="Pfam" id="PF02811">
    <property type="entry name" value="PHP"/>
    <property type="match status" value="1"/>
</dbReference>